<evidence type="ECO:0000313" key="3">
    <source>
        <dbReference type="Proteomes" id="UP001281761"/>
    </source>
</evidence>
<dbReference type="Gene3D" id="3.40.50.12780">
    <property type="entry name" value="N-terminal domain of ligase-like"/>
    <property type="match status" value="1"/>
</dbReference>
<evidence type="ECO:0000313" key="2">
    <source>
        <dbReference type="EMBL" id="KAK2952984.1"/>
    </source>
</evidence>
<keyword evidence="3" id="KW-1185">Reference proteome</keyword>
<sequence length="654" mass="71956">MTDPTINGDIHGSLVPLPEWTKKHTRYSALERVIPRFAERNCLGTREFLAGGKRGKYVWETYSTVFHKINAVALGLKEIGLKKGDHVGIMSVNRPEWTILDIACSAIGCVTVPIYDSYGPDNCEYIMTTANTKCVVCAVTNFEFVKEACTRCSFVTDVVLFDGSPLDEEYISSHSLPRNESNQSLASCGFNFYFSQVQAKGEEILKSNPNTPISDPSVRPDDLDTIIYTSGTSGRPKGAMLSHTTLLTGGWSYAIRLTYVPYQDVIISYLPLAHVFQRAVDIFTLTNGVAIGYFSGSIAQLTEDIGILQPTLFPAVPRVLIKVYNAVQATLKASSALKRSVFKAAVWLREQAIYSDWPTDALAKPILSSVAQKFGGRLRIIFVGSAPLNPQIGQFLNTVLGCRVLEGYGQTEACGASFSMAEQDFIYGSVGQALSGVESKLISVPEMGYYANDNPPKGELCLRGPMVFKGYYGDEKLTQETLVDGWLHTGDVGMWLPKGQLKIIDRLKNVFKLQQGEFVYVEDIEGCLTSSDLITAVMIHGDSLMSGLVAVVNPDKNALLKYGRENGLIGEGSDDELYASLCGKTEVKQHVLAHMRAILKQAGRKGYEIPVDVLLTPVEFTVINGLLTPSFKLKREAIKLEYGKELEEMCKKLR</sequence>
<name>A0ABQ9XMJ9_9EUKA</name>
<protein>
    <submittedName>
        <fullName evidence="2">Long chain acyl-CoA synthetase 7, peroxisomal</fullName>
        <ecNumber evidence="2">6.2.1.3</ecNumber>
    </submittedName>
</protein>
<proteinExistence type="predicted"/>
<dbReference type="Pfam" id="PF00501">
    <property type="entry name" value="AMP-binding"/>
    <property type="match status" value="1"/>
</dbReference>
<dbReference type="PANTHER" id="PTHR43272:SF107">
    <property type="entry name" value="LONG-CHAIN-FATTY-ACID--COA LIGASE 5"/>
    <property type="match status" value="1"/>
</dbReference>
<feature type="domain" description="AMP-dependent synthetase/ligase" evidence="1">
    <location>
        <begin position="51"/>
        <end position="472"/>
    </location>
</feature>
<dbReference type="SUPFAM" id="SSF56801">
    <property type="entry name" value="Acetyl-CoA synthetase-like"/>
    <property type="match status" value="1"/>
</dbReference>
<keyword evidence="2" id="KW-0436">Ligase</keyword>
<comment type="caution">
    <text evidence="2">The sequence shown here is derived from an EMBL/GenBank/DDBJ whole genome shotgun (WGS) entry which is preliminary data.</text>
</comment>
<evidence type="ECO:0000259" key="1">
    <source>
        <dbReference type="Pfam" id="PF00501"/>
    </source>
</evidence>
<dbReference type="EC" id="6.2.1.3" evidence="2"/>
<organism evidence="2 3">
    <name type="scientific">Blattamonas nauphoetae</name>
    <dbReference type="NCBI Taxonomy" id="2049346"/>
    <lineage>
        <taxon>Eukaryota</taxon>
        <taxon>Metamonada</taxon>
        <taxon>Preaxostyla</taxon>
        <taxon>Oxymonadida</taxon>
        <taxon>Blattamonas</taxon>
    </lineage>
</organism>
<reference evidence="2 3" key="1">
    <citation type="journal article" date="2022" name="bioRxiv">
        <title>Genomics of Preaxostyla Flagellates Illuminates Evolutionary Transitions and the Path Towards Mitochondrial Loss.</title>
        <authorList>
            <person name="Novak L.V.F."/>
            <person name="Treitli S.C."/>
            <person name="Pyrih J."/>
            <person name="Halakuc P."/>
            <person name="Pipaliya S.V."/>
            <person name="Vacek V."/>
            <person name="Brzon O."/>
            <person name="Soukal P."/>
            <person name="Eme L."/>
            <person name="Dacks J.B."/>
            <person name="Karnkowska A."/>
            <person name="Elias M."/>
            <person name="Hampl V."/>
        </authorList>
    </citation>
    <scope>NUCLEOTIDE SEQUENCE [LARGE SCALE GENOMIC DNA]</scope>
    <source>
        <strain evidence="2">NAU3</strain>
        <tissue evidence="2">Gut</tissue>
    </source>
</reference>
<dbReference type="InterPro" id="IPR000873">
    <property type="entry name" value="AMP-dep_synth/lig_dom"/>
</dbReference>
<gene>
    <name evidence="2" type="ORF">BLNAU_11973</name>
</gene>
<dbReference type="Proteomes" id="UP001281761">
    <property type="component" value="Unassembled WGS sequence"/>
</dbReference>
<dbReference type="GO" id="GO:0004467">
    <property type="term" value="F:long-chain fatty acid-CoA ligase activity"/>
    <property type="evidence" value="ECO:0007669"/>
    <property type="project" value="UniProtKB-EC"/>
</dbReference>
<dbReference type="InterPro" id="IPR042099">
    <property type="entry name" value="ANL_N_sf"/>
</dbReference>
<dbReference type="PANTHER" id="PTHR43272">
    <property type="entry name" value="LONG-CHAIN-FATTY-ACID--COA LIGASE"/>
    <property type="match status" value="1"/>
</dbReference>
<dbReference type="InterPro" id="IPR020845">
    <property type="entry name" value="AMP-binding_CS"/>
</dbReference>
<accession>A0ABQ9XMJ9</accession>
<dbReference type="EMBL" id="JARBJD010000096">
    <property type="protein sequence ID" value="KAK2952984.1"/>
    <property type="molecule type" value="Genomic_DNA"/>
</dbReference>
<dbReference type="PROSITE" id="PS00455">
    <property type="entry name" value="AMP_BINDING"/>
    <property type="match status" value="1"/>
</dbReference>